<dbReference type="GO" id="GO:0008061">
    <property type="term" value="F:chitin binding"/>
    <property type="evidence" value="ECO:0007669"/>
    <property type="project" value="InterPro"/>
</dbReference>
<dbReference type="EMBL" id="BNCP01000013">
    <property type="protein sequence ID" value="GIL78472.1"/>
    <property type="molecule type" value="Genomic_DNA"/>
</dbReference>
<reference evidence="3" key="1">
    <citation type="journal article" date="2021" name="Proc. Natl. Acad. Sci. U.S.A.">
        <title>Three genomes in the algal genus Volvox reveal the fate of a haploid sex-determining region after a transition to homothallism.</title>
        <authorList>
            <person name="Yamamoto K."/>
            <person name="Hamaji T."/>
            <person name="Kawai-Toyooka H."/>
            <person name="Matsuzaki R."/>
            <person name="Takahashi F."/>
            <person name="Nishimura Y."/>
            <person name="Kawachi M."/>
            <person name="Noguchi H."/>
            <person name="Minakuchi Y."/>
            <person name="Umen J.G."/>
            <person name="Toyoda A."/>
            <person name="Nozaki H."/>
        </authorList>
    </citation>
    <scope>NUCLEOTIDE SEQUENCE</scope>
    <source>
        <strain evidence="3">NIES-3786</strain>
    </source>
</reference>
<dbReference type="PROSITE" id="PS50940">
    <property type="entry name" value="CHIT_BIND_II"/>
    <property type="match status" value="1"/>
</dbReference>
<dbReference type="AlphaFoldDB" id="A0A8J4FJ49"/>
<evidence type="ECO:0000313" key="3">
    <source>
        <dbReference type="EMBL" id="GIL78472.1"/>
    </source>
</evidence>
<protein>
    <submittedName>
        <fullName evidence="3">Uncharacterized protein</fullName>
    </submittedName>
</protein>
<dbReference type="SUPFAM" id="SSF57625">
    <property type="entry name" value="Invertebrate chitin-binding proteins"/>
    <property type="match status" value="1"/>
</dbReference>
<dbReference type="SMART" id="SM00494">
    <property type="entry name" value="ChtBD2"/>
    <property type="match status" value="1"/>
</dbReference>
<feature type="compositionally biased region" description="Pro residues" evidence="1">
    <location>
        <begin position="131"/>
        <end position="169"/>
    </location>
</feature>
<evidence type="ECO:0000313" key="4">
    <source>
        <dbReference type="Proteomes" id="UP000747110"/>
    </source>
</evidence>
<dbReference type="Gene3D" id="3.20.20.80">
    <property type="entry name" value="Glycosidases"/>
    <property type="match status" value="1"/>
</dbReference>
<comment type="caution">
    <text evidence="3">The sequence shown here is derived from an EMBL/GenBank/DDBJ whole genome shotgun (WGS) entry which is preliminary data.</text>
</comment>
<dbReference type="Proteomes" id="UP000747110">
    <property type="component" value="Unassembled WGS sequence"/>
</dbReference>
<feature type="compositionally biased region" description="Low complexity" evidence="1">
    <location>
        <begin position="170"/>
        <end position="182"/>
    </location>
</feature>
<accession>A0A8J4FJ49</accession>
<dbReference type="Pfam" id="PF01607">
    <property type="entry name" value="CBM_14"/>
    <property type="match status" value="1"/>
</dbReference>
<dbReference type="OrthoDB" id="6020543at2759"/>
<organism evidence="3 4">
    <name type="scientific">Volvox reticuliferus</name>
    <dbReference type="NCBI Taxonomy" id="1737510"/>
    <lineage>
        <taxon>Eukaryota</taxon>
        <taxon>Viridiplantae</taxon>
        <taxon>Chlorophyta</taxon>
        <taxon>core chlorophytes</taxon>
        <taxon>Chlorophyceae</taxon>
        <taxon>CS clade</taxon>
        <taxon>Chlamydomonadales</taxon>
        <taxon>Volvocaceae</taxon>
        <taxon>Volvox</taxon>
    </lineage>
</organism>
<evidence type="ECO:0000256" key="2">
    <source>
        <dbReference type="SAM" id="SignalP"/>
    </source>
</evidence>
<sequence>MMANRRILPFLVILFQVLVTIAAAADDSDTAVATTATTTITTITQRFRHGKLSITLPPKPSLPTPVTCPIGDSWCINKPNDTYANPCECSSFINCVNGTTFRMRCPFRLFFNPKGNFCDWLPNVRSCYPSGPSPPRPKPRPPRQPSPSPRPRPLPSPPSRKRSPAPPKVSPVRSPPRVASPVKPSPVKPSPKLPSPARSVFKPPGTLEP</sequence>
<feature type="region of interest" description="Disordered" evidence="1">
    <location>
        <begin position="129"/>
        <end position="209"/>
    </location>
</feature>
<keyword evidence="2" id="KW-0732">Signal</keyword>
<feature type="signal peptide" evidence="2">
    <location>
        <begin position="1"/>
        <end position="24"/>
    </location>
</feature>
<keyword evidence="4" id="KW-1185">Reference proteome</keyword>
<evidence type="ECO:0000256" key="1">
    <source>
        <dbReference type="SAM" id="MobiDB-lite"/>
    </source>
</evidence>
<dbReference type="InterPro" id="IPR002557">
    <property type="entry name" value="Chitin-bd_dom"/>
</dbReference>
<feature type="chain" id="PRO_5043422747" evidence="2">
    <location>
        <begin position="25"/>
        <end position="209"/>
    </location>
</feature>
<dbReference type="GO" id="GO:0005576">
    <property type="term" value="C:extracellular region"/>
    <property type="evidence" value="ECO:0007669"/>
    <property type="project" value="InterPro"/>
</dbReference>
<dbReference type="PRINTS" id="PR01217">
    <property type="entry name" value="PRICHEXTENSN"/>
</dbReference>
<name>A0A8J4FJ49_9CHLO</name>
<gene>
    <name evidence="3" type="ORF">Vretifemale_7818</name>
</gene>
<dbReference type="InterPro" id="IPR036508">
    <property type="entry name" value="Chitin-bd_dom_sf"/>
</dbReference>
<proteinExistence type="predicted"/>
<feature type="compositionally biased region" description="Pro residues" evidence="1">
    <location>
        <begin position="183"/>
        <end position="194"/>
    </location>
</feature>